<dbReference type="Proteomes" id="UP000092565">
    <property type="component" value="Chromosome"/>
</dbReference>
<dbReference type="InterPro" id="IPR053745">
    <property type="entry name" value="Viral_Tail_Comp_sf"/>
</dbReference>
<dbReference type="Gene3D" id="3.30.2000.30">
    <property type="match status" value="1"/>
</dbReference>
<organism evidence="1 2">
    <name type="scientific">Phaeobacter gallaeciensis</name>
    <dbReference type="NCBI Taxonomy" id="60890"/>
    <lineage>
        <taxon>Bacteria</taxon>
        <taxon>Pseudomonadati</taxon>
        <taxon>Pseudomonadota</taxon>
        <taxon>Alphaproteobacteria</taxon>
        <taxon>Rhodobacterales</taxon>
        <taxon>Roseobacteraceae</taxon>
        <taxon>Phaeobacter</taxon>
    </lineage>
</organism>
<proteinExistence type="predicted"/>
<sequence>MSYAISAALQAAVYQHLLADPALSALIGSDLFDALPSGTLPQTYVALGPEEVEDRSDATGAGARHRFTVSVFSDTAGFAHAKSVAAAVCDALSDAPLLLSRGRLVGLWFDRAAAQRLSGGGRSIVLRFSARVEDS</sequence>
<protein>
    <submittedName>
        <fullName evidence="1">Transfer agent protein</fullName>
    </submittedName>
</protein>
<evidence type="ECO:0000313" key="1">
    <source>
        <dbReference type="EMBL" id="ANP35260.1"/>
    </source>
</evidence>
<evidence type="ECO:0000313" key="2">
    <source>
        <dbReference type="Proteomes" id="UP000092565"/>
    </source>
</evidence>
<dbReference type="AlphaFoldDB" id="A0A1B0ZM84"/>
<reference evidence="1 2" key="1">
    <citation type="submission" date="2016-04" db="EMBL/GenBank/DDBJ databases">
        <authorList>
            <person name="Evans L.H."/>
            <person name="Alamgir A."/>
            <person name="Owens N."/>
            <person name="Weber N.D."/>
            <person name="Virtaneva K."/>
            <person name="Barbian K."/>
            <person name="Babar A."/>
            <person name="Rosenke K."/>
        </authorList>
    </citation>
    <scope>NUCLEOTIDE SEQUENCE [LARGE SCALE GENOMIC DNA]</scope>
    <source>
        <strain evidence="1 2">JL2886</strain>
    </source>
</reference>
<name>A0A1B0ZM84_9RHOB</name>
<dbReference type="OrthoDB" id="7644395at2"/>
<dbReference type="RefSeq" id="WP_065270410.1">
    <property type="nucleotide sequence ID" value="NZ_CP015124.1"/>
</dbReference>
<dbReference type="InterPro" id="IPR021508">
    <property type="entry name" value="Gp17-like"/>
</dbReference>
<accession>A0A1B0ZM84</accession>
<dbReference type="Pfam" id="PF11367">
    <property type="entry name" value="Tail_completion_gp17"/>
    <property type="match status" value="1"/>
</dbReference>
<dbReference type="EMBL" id="CP015124">
    <property type="protein sequence ID" value="ANP35260.1"/>
    <property type="molecule type" value="Genomic_DNA"/>
</dbReference>
<keyword evidence="2" id="KW-1185">Reference proteome</keyword>
<gene>
    <name evidence="1" type="ORF">JL2886_00327</name>
</gene>